<dbReference type="EMBL" id="MT498058">
    <property type="protein sequence ID" value="QKY79978.1"/>
    <property type="molecule type" value="Genomic_DNA"/>
</dbReference>
<dbReference type="RefSeq" id="YP_010675495.1">
    <property type="nucleotide sequence ID" value="NC_071004.1"/>
</dbReference>
<evidence type="ECO:0000313" key="2">
    <source>
        <dbReference type="Proteomes" id="UP000821895"/>
    </source>
</evidence>
<dbReference type="Proteomes" id="UP000821895">
    <property type="component" value="Segment"/>
</dbReference>
<sequence length="135" mass="14414">MTVPNVFDATTTPIGNQAVHVQNAAQNAIIGYAIRQLDQQPWWKKSSNTVTTLASGLAVLAWWLTSTGIGLPDWLTYIVGAGAVIGQGIVAKTTKNGFTNKGAADLQYAVQDETVLSAIWEQVVAQGYPMHSGEK</sequence>
<proteinExistence type="predicted"/>
<gene>
    <name evidence="1" type="primary">66</name>
    <name evidence="1" type="ORF">SEA_CLAWZ_66</name>
</gene>
<reference evidence="1" key="1">
    <citation type="submission" date="2020-05" db="EMBL/GenBank/DDBJ databases">
        <authorList>
            <person name="Conneilly E.M."/>
            <person name="Corace M.L."/>
            <person name="Daly D."/>
            <person name="Dejene M.A."/>
            <person name="Deng Y."/>
            <person name="Kelly J.M."/>
            <person name="Masiello C.S."/>
            <person name="McDonough D."/>
            <person name="Musser E."/>
            <person name="Pecorale A.L."/>
            <person name="Ray R.F."/>
            <person name="Regan I.M."/>
            <person name="Shedd N.A."/>
            <person name="Tatone J.R."/>
            <person name="Tocci C.W."/>
            <person name="Zarate C.M."/>
            <person name="Whitefleet-Smith J.L."/>
            <person name="Garlena R.A."/>
            <person name="Russell D.A."/>
            <person name="Pope W.H."/>
            <person name="Jacobs-Sera D."/>
            <person name="Hatfull G.F."/>
        </authorList>
    </citation>
    <scope>NUCLEOTIDE SEQUENCE</scope>
</reference>
<dbReference type="KEGG" id="vg:77951822"/>
<name>A0AAE7F854_9CAUD</name>
<evidence type="ECO:0000313" key="1">
    <source>
        <dbReference type="EMBL" id="QKY79978.1"/>
    </source>
</evidence>
<protein>
    <submittedName>
        <fullName evidence="1">Holin</fullName>
    </submittedName>
</protein>
<dbReference type="GeneID" id="77951822"/>
<organism evidence="1 2">
    <name type="scientific">Gordonia phage Clawz</name>
    <dbReference type="NCBI Taxonomy" id="2743910"/>
    <lineage>
        <taxon>Viruses</taxon>
        <taxon>Duplodnaviria</taxon>
        <taxon>Heunggongvirae</taxon>
        <taxon>Uroviricota</taxon>
        <taxon>Caudoviricetes</taxon>
        <taxon>Clawzvirus</taxon>
        <taxon>Clawzvirus clawz</taxon>
    </lineage>
</organism>
<accession>A0AAE7F854</accession>
<keyword evidence="2" id="KW-1185">Reference proteome</keyword>